<dbReference type="EMBL" id="JAGHKP010000002">
    <property type="protein sequence ID" value="MBO9152549.1"/>
    <property type="molecule type" value="Genomic_DNA"/>
</dbReference>
<comment type="caution">
    <text evidence="1">The sequence shown here is derived from an EMBL/GenBank/DDBJ whole genome shotgun (WGS) entry which is preliminary data.</text>
</comment>
<name>A0ABS3YCZ2_9BACT</name>
<proteinExistence type="predicted"/>
<dbReference type="Proteomes" id="UP000679126">
    <property type="component" value="Unassembled WGS sequence"/>
</dbReference>
<sequence>MHNPLYILDIKILDALILAGYSYFVRQSYPRGMQRDIKESFVITHYRSAAEARTHYETILTDQRRYIYDIRNPAGKEKLYHAATQPGGYRVYIALLKDQEWKPGPMFKAEIKRFMRLHCRLPEGREKGTVVLHMQFGELLLTLPFLKDGSPVPLSQIEKI</sequence>
<dbReference type="RefSeq" id="WP_209145537.1">
    <property type="nucleotide sequence ID" value="NZ_JAGHKP010000002.1"/>
</dbReference>
<protein>
    <submittedName>
        <fullName evidence="1">Uncharacterized protein</fullName>
    </submittedName>
</protein>
<evidence type="ECO:0000313" key="2">
    <source>
        <dbReference type="Proteomes" id="UP000679126"/>
    </source>
</evidence>
<evidence type="ECO:0000313" key="1">
    <source>
        <dbReference type="EMBL" id="MBO9152549.1"/>
    </source>
</evidence>
<gene>
    <name evidence="1" type="ORF">J7I43_10035</name>
</gene>
<organism evidence="1 2">
    <name type="scientific">Chitinophaga chungangae</name>
    <dbReference type="NCBI Taxonomy" id="2821488"/>
    <lineage>
        <taxon>Bacteria</taxon>
        <taxon>Pseudomonadati</taxon>
        <taxon>Bacteroidota</taxon>
        <taxon>Chitinophagia</taxon>
        <taxon>Chitinophagales</taxon>
        <taxon>Chitinophagaceae</taxon>
        <taxon>Chitinophaga</taxon>
    </lineage>
</organism>
<reference evidence="2" key="1">
    <citation type="submission" date="2021-03" db="EMBL/GenBank/DDBJ databases">
        <title>Assistant Professor.</title>
        <authorList>
            <person name="Huq M.A."/>
        </authorList>
    </citation>
    <scope>NUCLEOTIDE SEQUENCE [LARGE SCALE GENOMIC DNA]</scope>
    <source>
        <strain evidence="2">MAH-28</strain>
    </source>
</reference>
<accession>A0ABS3YCZ2</accession>
<keyword evidence="2" id="KW-1185">Reference proteome</keyword>